<dbReference type="InterPro" id="IPR050554">
    <property type="entry name" value="Met_Synthase/Corrinoid"/>
</dbReference>
<dbReference type="GO" id="GO:0032259">
    <property type="term" value="P:methylation"/>
    <property type="evidence" value="ECO:0007669"/>
    <property type="project" value="UniProtKB-KW"/>
</dbReference>
<dbReference type="SUPFAM" id="SSF51717">
    <property type="entry name" value="Dihydropteroate synthetase-like"/>
    <property type="match status" value="1"/>
</dbReference>
<keyword evidence="2 5" id="KW-0489">Methyltransferase</keyword>
<dbReference type="Gene3D" id="3.20.20.20">
    <property type="entry name" value="Dihydropteroate synthase-like"/>
    <property type="match status" value="1"/>
</dbReference>
<gene>
    <name evidence="5" type="ORF">DAMNIGENAA_31610</name>
</gene>
<organism evidence="5 6">
    <name type="scientific">Desulforhabdus amnigena</name>
    <dbReference type="NCBI Taxonomy" id="40218"/>
    <lineage>
        <taxon>Bacteria</taxon>
        <taxon>Pseudomonadati</taxon>
        <taxon>Thermodesulfobacteriota</taxon>
        <taxon>Syntrophobacteria</taxon>
        <taxon>Syntrophobacterales</taxon>
        <taxon>Syntrophobacteraceae</taxon>
        <taxon>Desulforhabdus</taxon>
    </lineage>
</organism>
<keyword evidence="3" id="KW-0808">Transferase</keyword>
<evidence type="ECO:0000256" key="3">
    <source>
        <dbReference type="ARBA" id="ARBA00022679"/>
    </source>
</evidence>
<dbReference type="InterPro" id="IPR011005">
    <property type="entry name" value="Dihydropteroate_synth-like_sf"/>
</dbReference>
<dbReference type="PANTHER" id="PTHR45833">
    <property type="entry name" value="METHIONINE SYNTHASE"/>
    <property type="match status" value="1"/>
</dbReference>
<evidence type="ECO:0000259" key="4">
    <source>
        <dbReference type="PROSITE" id="PS50972"/>
    </source>
</evidence>
<dbReference type="GO" id="GO:0042558">
    <property type="term" value="P:pteridine-containing compound metabolic process"/>
    <property type="evidence" value="ECO:0007669"/>
    <property type="project" value="InterPro"/>
</dbReference>
<dbReference type="GO" id="GO:0005829">
    <property type="term" value="C:cytosol"/>
    <property type="evidence" value="ECO:0007669"/>
    <property type="project" value="TreeGrafter"/>
</dbReference>
<dbReference type="GO" id="GO:0008705">
    <property type="term" value="F:methionine synthase activity"/>
    <property type="evidence" value="ECO:0007669"/>
    <property type="project" value="TreeGrafter"/>
</dbReference>
<dbReference type="AlphaFoldDB" id="A0A9W6L8H5"/>
<proteinExistence type="inferred from homology"/>
<evidence type="ECO:0000256" key="1">
    <source>
        <dbReference type="ARBA" id="ARBA00010398"/>
    </source>
</evidence>
<sequence>MKLIGENLNIMSNIYGKALKEKNAKPLQELAIQQAEAGMDWIDLNIGPAGKIGEELMAWLVPVVHEVVDLPLSLDTSNIKAIAAGLKAHKKGRPLINSIMVRPERMEALLPLAKEYDADFVALLWGPEGMPRDENERGALCSEIVYKAEGEFGIAPERMYVDPIQTPVNVQQIQIMSVLEFMKMFQDIAPGCRSTIGLSNVSNGPPDHLRPILNQVMLIILKRHGLYSAIVDCFDKKLHEIARGKHPELEALVHKVEDGEAIDMSSLSKEEADYVKTAKVILGHTLYSDSWLEV</sequence>
<dbReference type="InterPro" id="IPR000489">
    <property type="entry name" value="Pterin-binding_dom"/>
</dbReference>
<name>A0A9W6L8H5_9BACT</name>
<evidence type="ECO:0000256" key="2">
    <source>
        <dbReference type="ARBA" id="ARBA00022603"/>
    </source>
</evidence>
<feature type="domain" description="Pterin-binding" evidence="4">
    <location>
        <begin position="1"/>
        <end position="253"/>
    </location>
</feature>
<keyword evidence="6" id="KW-1185">Reference proteome</keyword>
<dbReference type="Pfam" id="PF00809">
    <property type="entry name" value="Pterin_bind"/>
    <property type="match status" value="1"/>
</dbReference>
<reference evidence="5" key="1">
    <citation type="submission" date="2022-12" db="EMBL/GenBank/DDBJ databases">
        <title>Reference genome sequencing for broad-spectrum identification of bacterial and archaeal isolates by mass spectrometry.</title>
        <authorList>
            <person name="Sekiguchi Y."/>
            <person name="Tourlousse D.M."/>
        </authorList>
    </citation>
    <scope>NUCLEOTIDE SEQUENCE</scope>
    <source>
        <strain evidence="5">ASRB1</strain>
    </source>
</reference>
<protein>
    <submittedName>
        <fullName evidence="5">5-methyltetrahydrofolate corrinoid/iron sulfur protein methyltransferase</fullName>
    </submittedName>
</protein>
<accession>A0A9W6L8H5</accession>
<dbReference type="RefSeq" id="WP_281795743.1">
    <property type="nucleotide sequence ID" value="NZ_BSDR01000001.1"/>
</dbReference>
<dbReference type="EMBL" id="BSDR01000001">
    <property type="protein sequence ID" value="GLI35728.1"/>
    <property type="molecule type" value="Genomic_DNA"/>
</dbReference>
<comment type="similarity">
    <text evidence="1">Belongs to the vitamin-B12 dependent methionine synthase family.</text>
</comment>
<evidence type="ECO:0000313" key="6">
    <source>
        <dbReference type="Proteomes" id="UP001144372"/>
    </source>
</evidence>
<dbReference type="Proteomes" id="UP001144372">
    <property type="component" value="Unassembled WGS sequence"/>
</dbReference>
<dbReference type="PROSITE" id="PS50972">
    <property type="entry name" value="PTERIN_BINDING"/>
    <property type="match status" value="1"/>
</dbReference>
<evidence type="ECO:0000313" key="5">
    <source>
        <dbReference type="EMBL" id="GLI35728.1"/>
    </source>
</evidence>
<comment type="caution">
    <text evidence="5">The sequence shown here is derived from an EMBL/GenBank/DDBJ whole genome shotgun (WGS) entry which is preliminary data.</text>
</comment>